<keyword evidence="4 5" id="KW-0472">Membrane</keyword>
<evidence type="ECO:0000313" key="8">
    <source>
        <dbReference type="Proteomes" id="UP000294257"/>
    </source>
</evidence>
<evidence type="ECO:0000313" key="7">
    <source>
        <dbReference type="EMBL" id="RZS44295.1"/>
    </source>
</evidence>
<keyword evidence="8" id="KW-1185">Reference proteome</keyword>
<dbReference type="InterPro" id="IPR007267">
    <property type="entry name" value="GtrA_DPMS_TM"/>
</dbReference>
<feature type="domain" description="GtrA/DPMS transmembrane" evidence="6">
    <location>
        <begin position="5"/>
        <end position="122"/>
    </location>
</feature>
<dbReference type="GO" id="GO:0016020">
    <property type="term" value="C:membrane"/>
    <property type="evidence" value="ECO:0007669"/>
    <property type="project" value="UniProtKB-SubCell"/>
</dbReference>
<evidence type="ECO:0000256" key="1">
    <source>
        <dbReference type="ARBA" id="ARBA00004141"/>
    </source>
</evidence>
<feature type="transmembrane region" description="Helical" evidence="5">
    <location>
        <begin position="99"/>
        <end position="123"/>
    </location>
</feature>
<organism evidence="7 8">
    <name type="scientific">Herbihabitans rhizosphaerae</name>
    <dbReference type="NCBI Taxonomy" id="1872711"/>
    <lineage>
        <taxon>Bacteria</taxon>
        <taxon>Bacillati</taxon>
        <taxon>Actinomycetota</taxon>
        <taxon>Actinomycetes</taxon>
        <taxon>Pseudonocardiales</taxon>
        <taxon>Pseudonocardiaceae</taxon>
        <taxon>Herbihabitans</taxon>
    </lineage>
</organism>
<reference evidence="7 8" key="1">
    <citation type="submission" date="2019-02" db="EMBL/GenBank/DDBJ databases">
        <title>Genomic Encyclopedia of Type Strains, Phase IV (KMG-IV): sequencing the most valuable type-strain genomes for metagenomic binning, comparative biology and taxonomic classification.</title>
        <authorList>
            <person name="Goeker M."/>
        </authorList>
    </citation>
    <scope>NUCLEOTIDE SEQUENCE [LARGE SCALE GENOMIC DNA]</scope>
    <source>
        <strain evidence="7 8">DSM 101727</strain>
    </source>
</reference>
<evidence type="ECO:0000259" key="6">
    <source>
        <dbReference type="Pfam" id="PF04138"/>
    </source>
</evidence>
<dbReference type="Proteomes" id="UP000294257">
    <property type="component" value="Unassembled WGS sequence"/>
</dbReference>
<dbReference type="EMBL" id="SGWQ01000001">
    <property type="protein sequence ID" value="RZS44295.1"/>
    <property type="molecule type" value="Genomic_DNA"/>
</dbReference>
<dbReference type="Pfam" id="PF04138">
    <property type="entry name" value="GtrA_DPMS_TM"/>
    <property type="match status" value="1"/>
</dbReference>
<name>A0A4Q7L4S5_9PSEU</name>
<protein>
    <submittedName>
        <fullName evidence="7">GtrA-like protein</fullName>
    </submittedName>
</protein>
<feature type="transmembrane region" description="Helical" evidence="5">
    <location>
        <begin position="66"/>
        <end position="87"/>
    </location>
</feature>
<gene>
    <name evidence="7" type="ORF">EV193_101170</name>
</gene>
<comment type="subcellular location">
    <subcellularLocation>
        <location evidence="1">Membrane</location>
        <topology evidence="1">Multi-pass membrane protein</topology>
    </subcellularLocation>
</comment>
<evidence type="ECO:0000256" key="4">
    <source>
        <dbReference type="ARBA" id="ARBA00023136"/>
    </source>
</evidence>
<evidence type="ECO:0000256" key="5">
    <source>
        <dbReference type="SAM" id="Phobius"/>
    </source>
</evidence>
<evidence type="ECO:0000256" key="3">
    <source>
        <dbReference type="ARBA" id="ARBA00022989"/>
    </source>
</evidence>
<accession>A0A4Q7L4S5</accession>
<sequence>MAFARFATASLGATAFSQLVLATLYWIGGTNAVTASTVAFLAGAVPHFLVIRRWAWDRHGHLRWDAVVYTVVTLTAGALVILATTIAERQFAPMIDGRGLRTIVVVAAYVASAVPVFVLKFLVLDKVFRQANDAASSTRVRAPKPEAPGTTSS</sequence>
<keyword evidence="3 5" id="KW-1133">Transmembrane helix</keyword>
<keyword evidence="2 5" id="KW-0812">Transmembrane</keyword>
<feature type="transmembrane region" description="Helical" evidence="5">
    <location>
        <begin position="32"/>
        <end position="54"/>
    </location>
</feature>
<proteinExistence type="predicted"/>
<dbReference type="GO" id="GO:0000271">
    <property type="term" value="P:polysaccharide biosynthetic process"/>
    <property type="evidence" value="ECO:0007669"/>
    <property type="project" value="InterPro"/>
</dbReference>
<comment type="caution">
    <text evidence="7">The sequence shown here is derived from an EMBL/GenBank/DDBJ whole genome shotgun (WGS) entry which is preliminary data.</text>
</comment>
<dbReference type="AlphaFoldDB" id="A0A4Q7L4S5"/>
<evidence type="ECO:0000256" key="2">
    <source>
        <dbReference type="ARBA" id="ARBA00022692"/>
    </source>
</evidence>